<keyword evidence="1" id="KW-0808">Transferase</keyword>
<dbReference type="InterPro" id="IPR003836">
    <property type="entry name" value="Glucokinase"/>
</dbReference>
<evidence type="ECO:0000256" key="1">
    <source>
        <dbReference type="ARBA" id="ARBA00022679"/>
    </source>
</evidence>
<sequence>MLSAETLLIDLGGTNLRAGIGNSKSLKISDIKKFPIKTNDDFYNILDSINSETKCDEIIISAAGPCEKNTISMTNRNLSISGTDVEKRLGASECYLLNDWESIGYSLPLMKDHDLKTIKHGNLDLQSTCLAIGPGTGLGFSVLRYVKNTPYVYATELGNTKSFNGYFSKLFEVDNHMEFLVLEDFLSGSGIKKIFKEKSGKSLSPEEIVGSYGENDLATFVIDKFVEGLGVLLSDLALTFNAKGGIFFAGSIMRTISEMTAINMLKDNFENHHSEAHNKILKNISINLINKEHTPLYGNLNYSVIRRLHE</sequence>
<dbReference type="GO" id="GO:0005536">
    <property type="term" value="F:D-glucose binding"/>
    <property type="evidence" value="ECO:0007669"/>
    <property type="project" value="InterPro"/>
</dbReference>
<dbReference type="GO" id="GO:0006096">
    <property type="term" value="P:glycolytic process"/>
    <property type="evidence" value="ECO:0007669"/>
    <property type="project" value="InterPro"/>
</dbReference>
<dbReference type="InterPro" id="IPR043129">
    <property type="entry name" value="ATPase_NBD"/>
</dbReference>
<evidence type="ECO:0000313" key="5">
    <source>
        <dbReference type="Proteomes" id="UP000320146"/>
    </source>
</evidence>
<dbReference type="Proteomes" id="UP000320146">
    <property type="component" value="Unassembled WGS sequence"/>
</dbReference>
<proteinExistence type="inferred from homology"/>
<dbReference type="EMBL" id="SHBL01000020">
    <property type="protein sequence ID" value="RZO23902.1"/>
    <property type="molecule type" value="Genomic_DNA"/>
</dbReference>
<evidence type="ECO:0000313" key="4">
    <source>
        <dbReference type="EMBL" id="RZO23902.1"/>
    </source>
</evidence>
<comment type="similarity">
    <text evidence="3">Belongs to the bacterial glucokinase family.</text>
</comment>
<dbReference type="GO" id="GO:0004340">
    <property type="term" value="F:glucokinase activity"/>
    <property type="evidence" value="ECO:0007669"/>
    <property type="project" value="InterPro"/>
</dbReference>
<gene>
    <name evidence="4" type="ORF">EVA99_02830</name>
</gene>
<dbReference type="SUPFAM" id="SSF53067">
    <property type="entry name" value="Actin-like ATPase domain"/>
    <property type="match status" value="1"/>
</dbReference>
<organism evidence="4 5">
    <name type="scientific">SAR86 cluster bacterium</name>
    <dbReference type="NCBI Taxonomy" id="2030880"/>
    <lineage>
        <taxon>Bacteria</taxon>
        <taxon>Pseudomonadati</taxon>
        <taxon>Pseudomonadota</taxon>
        <taxon>Gammaproteobacteria</taxon>
        <taxon>SAR86 cluster</taxon>
    </lineage>
</organism>
<evidence type="ECO:0000256" key="3">
    <source>
        <dbReference type="RuleBase" id="RU004046"/>
    </source>
</evidence>
<dbReference type="PANTHER" id="PTHR47690">
    <property type="entry name" value="GLUCOKINASE"/>
    <property type="match status" value="1"/>
</dbReference>
<dbReference type="Pfam" id="PF02685">
    <property type="entry name" value="Glucokinase"/>
    <property type="match status" value="1"/>
</dbReference>
<dbReference type="GO" id="GO:0005524">
    <property type="term" value="F:ATP binding"/>
    <property type="evidence" value="ECO:0007669"/>
    <property type="project" value="InterPro"/>
</dbReference>
<accession>A0A520MRQ7</accession>
<dbReference type="PANTHER" id="PTHR47690:SF1">
    <property type="entry name" value="GLUCOKINASE"/>
    <property type="match status" value="1"/>
</dbReference>
<comment type="caution">
    <text evidence="4">The sequence shown here is derived from an EMBL/GenBank/DDBJ whole genome shotgun (WGS) entry which is preliminary data.</text>
</comment>
<dbReference type="InterPro" id="IPR050201">
    <property type="entry name" value="Bacterial_glucokinase"/>
</dbReference>
<dbReference type="Gene3D" id="3.30.420.40">
    <property type="match status" value="1"/>
</dbReference>
<dbReference type="GO" id="GO:0005829">
    <property type="term" value="C:cytosol"/>
    <property type="evidence" value="ECO:0007669"/>
    <property type="project" value="TreeGrafter"/>
</dbReference>
<dbReference type="Gene3D" id="3.40.367.20">
    <property type="match status" value="1"/>
</dbReference>
<dbReference type="CDD" id="cd24008">
    <property type="entry name" value="ASKHA_NBD_GLK"/>
    <property type="match status" value="1"/>
</dbReference>
<dbReference type="AlphaFoldDB" id="A0A520MRQ7"/>
<protein>
    <recommendedName>
        <fullName evidence="6">ROK family protein</fullName>
    </recommendedName>
</protein>
<evidence type="ECO:0000256" key="2">
    <source>
        <dbReference type="ARBA" id="ARBA00022777"/>
    </source>
</evidence>
<name>A0A520MRQ7_9GAMM</name>
<evidence type="ECO:0008006" key="6">
    <source>
        <dbReference type="Google" id="ProtNLM"/>
    </source>
</evidence>
<keyword evidence="2" id="KW-0418">Kinase</keyword>
<reference evidence="4 5" key="1">
    <citation type="submission" date="2019-02" db="EMBL/GenBank/DDBJ databases">
        <title>Prokaryotic population dynamics and viral predation in marine succession experiment using metagenomics: the confinement effect.</title>
        <authorList>
            <person name="Haro-Moreno J.M."/>
            <person name="Rodriguez-Valera F."/>
            <person name="Lopez-Perez M."/>
        </authorList>
    </citation>
    <scope>NUCLEOTIDE SEQUENCE [LARGE SCALE GENOMIC DNA]</scope>
    <source>
        <strain evidence="4">MED-G166</strain>
    </source>
</reference>